<dbReference type="CDD" id="cd00009">
    <property type="entry name" value="AAA"/>
    <property type="match status" value="1"/>
</dbReference>
<dbReference type="Gene3D" id="1.10.10.60">
    <property type="entry name" value="Homeodomain-like"/>
    <property type="match status" value="1"/>
</dbReference>
<dbReference type="Pfam" id="PF25601">
    <property type="entry name" value="AAA_lid_14"/>
    <property type="match status" value="1"/>
</dbReference>
<dbReference type="InterPro" id="IPR027417">
    <property type="entry name" value="P-loop_NTPase"/>
</dbReference>
<evidence type="ECO:0000256" key="7">
    <source>
        <dbReference type="SAM" id="Coils"/>
    </source>
</evidence>
<evidence type="ECO:0000256" key="4">
    <source>
        <dbReference type="ARBA" id="ARBA00023125"/>
    </source>
</evidence>
<dbReference type="STRING" id="1855912.LuPra_02201"/>
<accession>A0A143PL76</accession>
<dbReference type="Gene3D" id="3.40.50.300">
    <property type="entry name" value="P-loop containing nucleotide triphosphate hydrolases"/>
    <property type="match status" value="1"/>
</dbReference>
<evidence type="ECO:0000256" key="8">
    <source>
        <dbReference type="SAM" id="MobiDB-lite"/>
    </source>
</evidence>
<dbReference type="AlphaFoldDB" id="A0A143PL76"/>
<dbReference type="Pfam" id="PF02954">
    <property type="entry name" value="HTH_8"/>
    <property type="match status" value="1"/>
</dbReference>
<dbReference type="InterPro" id="IPR003593">
    <property type="entry name" value="AAA+_ATPase"/>
</dbReference>
<keyword evidence="1" id="KW-0547">Nucleotide-binding</keyword>
<feature type="coiled-coil region" evidence="7">
    <location>
        <begin position="210"/>
        <end position="237"/>
    </location>
</feature>
<evidence type="ECO:0000256" key="1">
    <source>
        <dbReference type="ARBA" id="ARBA00022741"/>
    </source>
</evidence>
<dbReference type="PANTHER" id="PTHR32071">
    <property type="entry name" value="TRANSCRIPTIONAL REGULATORY PROTEIN"/>
    <property type="match status" value="1"/>
</dbReference>
<feature type="domain" description="Sigma-54 factor interaction" evidence="9">
    <location>
        <begin position="251"/>
        <end position="480"/>
    </location>
</feature>
<keyword evidence="11" id="KW-1185">Reference proteome</keyword>
<keyword evidence="3" id="KW-0805">Transcription regulation</keyword>
<dbReference type="Gene3D" id="1.10.8.60">
    <property type="match status" value="1"/>
</dbReference>
<dbReference type="GO" id="GO:0006355">
    <property type="term" value="P:regulation of DNA-templated transcription"/>
    <property type="evidence" value="ECO:0007669"/>
    <property type="project" value="InterPro"/>
</dbReference>
<dbReference type="InterPro" id="IPR025662">
    <property type="entry name" value="Sigma_54_int_dom_ATP-bd_1"/>
</dbReference>
<dbReference type="SMART" id="SM00065">
    <property type="entry name" value="GAF"/>
    <property type="match status" value="1"/>
</dbReference>
<keyword evidence="6" id="KW-0804">Transcription</keyword>
<dbReference type="SMART" id="SM00382">
    <property type="entry name" value="AAA"/>
    <property type="match status" value="1"/>
</dbReference>
<dbReference type="KEGG" id="abac:LuPra_02201"/>
<sequence length="559" mass="61515">MILRRLEPHSAGHAAPGRHHPERPVFTTAIATANSSDIPAHGTVTFARLIADLVARFVNIPPDTVDDTIVDTQRQIVQALGMDRSLFFQVGPGGDLVFTHQWTRPEFAHYDVPDHMSALSAQAQFPWLLNQLRVGTIVVVDDVDELPSDLDRENLRRVGTRSNVTVPIFVDGELIGALSVASLGMPRAATPILKDAMRLVGQVFGQALQHRSDQQQLQRAMREVTQLRDLLARDNELLHREVKQLRCNSGVTADSGAARETLQLVEQVAPTGATVLLLGETGAGKEVFAKEIHELSPRAKRPMVRVNCGAIPTALIESELFGREKGAYTGAVSRQVGRFEMAEGSTIFLDEIGELPLEAQVKLLRVLQDRVVERLGSTQPIKVDVRIIAATNRNLEDAVAARTFREDLFYRLNVFPITVPPLRERVEDIPALVWAFIEECSKHFGKSVTSVSRESMEALQRYTWPGNIRELRNTVEHAMILANSPKLVIPAPTARGNARQRSLKLTDVEAAHIKAVLDSTGWRVRGPGGAAELLGVKPTTLEGRMARLGVRRPSTAAGH</sequence>
<dbReference type="SUPFAM" id="SSF52540">
    <property type="entry name" value="P-loop containing nucleoside triphosphate hydrolases"/>
    <property type="match status" value="1"/>
</dbReference>
<dbReference type="PROSITE" id="PS00688">
    <property type="entry name" value="SIGMA54_INTERACT_3"/>
    <property type="match status" value="1"/>
</dbReference>
<keyword evidence="10" id="KW-0456">Lyase</keyword>
<evidence type="ECO:0000256" key="5">
    <source>
        <dbReference type="ARBA" id="ARBA00023159"/>
    </source>
</evidence>
<feature type="compositionally biased region" description="Basic and acidic residues" evidence="8">
    <location>
        <begin position="1"/>
        <end position="10"/>
    </location>
</feature>
<dbReference type="Proteomes" id="UP000076079">
    <property type="component" value="Chromosome"/>
</dbReference>
<dbReference type="InterPro" id="IPR002197">
    <property type="entry name" value="HTH_Fis"/>
</dbReference>
<dbReference type="Pfam" id="PF01590">
    <property type="entry name" value="GAF"/>
    <property type="match status" value="1"/>
</dbReference>
<dbReference type="InterPro" id="IPR025944">
    <property type="entry name" value="Sigma_54_int_dom_CS"/>
</dbReference>
<reference evidence="10 11" key="1">
    <citation type="journal article" date="2016" name="Genome Announc.">
        <title>First Complete Genome Sequence of a Subdivision 6 Acidobacterium Strain.</title>
        <authorList>
            <person name="Huang S."/>
            <person name="Vieira S."/>
            <person name="Bunk B."/>
            <person name="Riedel T."/>
            <person name="Sproer C."/>
            <person name="Overmann J."/>
        </authorList>
    </citation>
    <scope>NUCLEOTIDE SEQUENCE [LARGE SCALE GENOMIC DNA]</scope>
    <source>
        <strain evidence="11">DSM 100886 HEG_-6_39</strain>
    </source>
</reference>
<dbReference type="EMBL" id="CP015136">
    <property type="protein sequence ID" value="AMY08993.1"/>
    <property type="molecule type" value="Genomic_DNA"/>
</dbReference>
<evidence type="ECO:0000313" key="11">
    <source>
        <dbReference type="Proteomes" id="UP000076079"/>
    </source>
</evidence>
<evidence type="ECO:0000256" key="2">
    <source>
        <dbReference type="ARBA" id="ARBA00022840"/>
    </source>
</evidence>
<dbReference type="SUPFAM" id="SSF55781">
    <property type="entry name" value="GAF domain-like"/>
    <property type="match status" value="1"/>
</dbReference>
<evidence type="ECO:0000259" key="9">
    <source>
        <dbReference type="PROSITE" id="PS50045"/>
    </source>
</evidence>
<dbReference type="PROSITE" id="PS00675">
    <property type="entry name" value="SIGMA54_INTERACT_1"/>
    <property type="match status" value="1"/>
</dbReference>
<name>A0A143PL76_LUTPR</name>
<keyword evidence="7" id="KW-0175">Coiled coil</keyword>
<evidence type="ECO:0000313" key="10">
    <source>
        <dbReference type="EMBL" id="AMY08993.1"/>
    </source>
</evidence>
<dbReference type="InterPro" id="IPR003018">
    <property type="entry name" value="GAF"/>
</dbReference>
<gene>
    <name evidence="10" type="primary">fhlA_1</name>
    <name evidence="10" type="ORF">LuPra_02201</name>
</gene>
<dbReference type="GO" id="GO:0043565">
    <property type="term" value="F:sequence-specific DNA binding"/>
    <property type="evidence" value="ECO:0007669"/>
    <property type="project" value="InterPro"/>
</dbReference>
<proteinExistence type="predicted"/>
<dbReference type="GO" id="GO:0016829">
    <property type="term" value="F:lyase activity"/>
    <property type="evidence" value="ECO:0007669"/>
    <property type="project" value="UniProtKB-KW"/>
</dbReference>
<dbReference type="PROSITE" id="PS50045">
    <property type="entry name" value="SIGMA54_INTERACT_4"/>
    <property type="match status" value="1"/>
</dbReference>
<dbReference type="PANTHER" id="PTHR32071:SF117">
    <property type="entry name" value="PTS-DEPENDENT DIHYDROXYACETONE KINASE OPERON REGULATORY PROTEIN-RELATED"/>
    <property type="match status" value="1"/>
</dbReference>
<dbReference type="InterPro" id="IPR058031">
    <property type="entry name" value="AAA_lid_NorR"/>
</dbReference>
<feature type="region of interest" description="Disordered" evidence="8">
    <location>
        <begin position="1"/>
        <end position="23"/>
    </location>
</feature>
<dbReference type="GO" id="GO:0005524">
    <property type="term" value="F:ATP binding"/>
    <property type="evidence" value="ECO:0007669"/>
    <property type="project" value="UniProtKB-KW"/>
</dbReference>
<dbReference type="InterPro" id="IPR029016">
    <property type="entry name" value="GAF-like_dom_sf"/>
</dbReference>
<dbReference type="FunFam" id="3.40.50.300:FF:000006">
    <property type="entry name" value="DNA-binding transcriptional regulator NtrC"/>
    <property type="match status" value="1"/>
</dbReference>
<dbReference type="Pfam" id="PF00158">
    <property type="entry name" value="Sigma54_activat"/>
    <property type="match status" value="1"/>
</dbReference>
<evidence type="ECO:0000256" key="6">
    <source>
        <dbReference type="ARBA" id="ARBA00023163"/>
    </source>
</evidence>
<evidence type="ECO:0000256" key="3">
    <source>
        <dbReference type="ARBA" id="ARBA00023015"/>
    </source>
</evidence>
<dbReference type="InterPro" id="IPR002078">
    <property type="entry name" value="Sigma_54_int"/>
</dbReference>
<keyword evidence="5" id="KW-0010">Activator</keyword>
<keyword evidence="4" id="KW-0238">DNA-binding</keyword>
<organism evidence="10 11">
    <name type="scientific">Luteitalea pratensis</name>
    <dbReference type="NCBI Taxonomy" id="1855912"/>
    <lineage>
        <taxon>Bacteria</taxon>
        <taxon>Pseudomonadati</taxon>
        <taxon>Acidobacteriota</taxon>
        <taxon>Vicinamibacteria</taxon>
        <taxon>Vicinamibacterales</taxon>
        <taxon>Vicinamibacteraceae</taxon>
        <taxon>Luteitalea</taxon>
    </lineage>
</organism>
<keyword evidence="2" id="KW-0067">ATP-binding</keyword>
<dbReference type="Gene3D" id="3.30.450.40">
    <property type="match status" value="1"/>
</dbReference>
<reference evidence="11" key="2">
    <citation type="submission" date="2016-04" db="EMBL/GenBank/DDBJ databases">
        <title>First Complete Genome Sequence of a Subdivision 6 Acidobacterium.</title>
        <authorList>
            <person name="Huang S."/>
            <person name="Vieira S."/>
            <person name="Bunk B."/>
            <person name="Riedel T."/>
            <person name="Sproeer C."/>
            <person name="Overmann J."/>
        </authorList>
    </citation>
    <scope>NUCLEOTIDE SEQUENCE [LARGE SCALE GENOMIC DNA]</scope>
    <source>
        <strain evidence="11">DSM 100886 HEG_-6_39</strain>
    </source>
</reference>
<protein>
    <submittedName>
        <fullName evidence="10">Formate hydrogenlyase transcriptional activator</fullName>
    </submittedName>
</protein>